<feature type="domain" description="NADH:flavin oxidoreductase/NADH oxidase N-terminal" evidence="1">
    <location>
        <begin position="9"/>
        <end position="204"/>
    </location>
</feature>
<evidence type="ECO:0000313" key="3">
    <source>
        <dbReference type="Proteomes" id="UP000518752"/>
    </source>
</evidence>
<dbReference type="InterPro" id="IPR013785">
    <property type="entry name" value="Aldolase_TIM"/>
</dbReference>
<dbReference type="EMBL" id="JAACJN010000006">
    <property type="protein sequence ID" value="KAF5392255.1"/>
    <property type="molecule type" value="Genomic_DNA"/>
</dbReference>
<dbReference type="SUPFAM" id="SSF51395">
    <property type="entry name" value="FMN-linked oxidoreductases"/>
    <property type="match status" value="1"/>
</dbReference>
<gene>
    <name evidence="2" type="ORF">D9757_001539</name>
</gene>
<evidence type="ECO:0000313" key="2">
    <source>
        <dbReference type="EMBL" id="KAF5392255.1"/>
    </source>
</evidence>
<dbReference type="PANTHER" id="PTHR22893">
    <property type="entry name" value="NADH OXIDOREDUCTASE-RELATED"/>
    <property type="match status" value="1"/>
</dbReference>
<dbReference type="AlphaFoldDB" id="A0A8H5MF76"/>
<dbReference type="Gene3D" id="3.20.20.70">
    <property type="entry name" value="Aldolase class I"/>
    <property type="match status" value="1"/>
</dbReference>
<dbReference type="PANTHER" id="PTHR22893:SF91">
    <property type="entry name" value="NADPH DEHYDROGENASE 2-RELATED"/>
    <property type="match status" value="1"/>
</dbReference>
<proteinExistence type="predicted"/>
<accession>A0A8H5MF76</accession>
<sequence>MVSASIAPLFQPIQLGSLTLRNRIFMSALTRNRAVPTNSPNSVMLEHYRKRATSAGLIITEGVLITPQGSEWPHVSGIWNKEEVAGWKNITDAVHKEGSHIFAQLWHLGQVSHPDAPEQKEAGIPVYAPSAISARGGKFRFLSGQPGYVIPTAIDDPAELLDLFEKAATNAKEAGFDGVELHGANGYLIHQFLDSTSDARQDSWEVQ</sequence>
<dbReference type="InterPro" id="IPR045247">
    <property type="entry name" value="Oye-like"/>
</dbReference>
<name>A0A8H5MF76_9AGAR</name>
<dbReference type="Proteomes" id="UP000518752">
    <property type="component" value="Unassembled WGS sequence"/>
</dbReference>
<dbReference type="GO" id="GO:0010181">
    <property type="term" value="F:FMN binding"/>
    <property type="evidence" value="ECO:0007669"/>
    <property type="project" value="InterPro"/>
</dbReference>
<reference evidence="2 3" key="1">
    <citation type="journal article" date="2020" name="ISME J.">
        <title>Uncovering the hidden diversity of litter-decomposition mechanisms in mushroom-forming fungi.</title>
        <authorList>
            <person name="Floudas D."/>
            <person name="Bentzer J."/>
            <person name="Ahren D."/>
            <person name="Johansson T."/>
            <person name="Persson P."/>
            <person name="Tunlid A."/>
        </authorList>
    </citation>
    <scope>NUCLEOTIDE SEQUENCE [LARGE SCALE GENOMIC DNA]</scope>
    <source>
        <strain evidence="2 3">CBS 406.79</strain>
    </source>
</reference>
<comment type="caution">
    <text evidence="2">The sequence shown here is derived from an EMBL/GenBank/DDBJ whole genome shotgun (WGS) entry which is preliminary data.</text>
</comment>
<dbReference type="InterPro" id="IPR001155">
    <property type="entry name" value="OxRdtase_FMN_N"/>
</dbReference>
<keyword evidence="3" id="KW-1185">Reference proteome</keyword>
<evidence type="ECO:0000259" key="1">
    <source>
        <dbReference type="Pfam" id="PF00724"/>
    </source>
</evidence>
<dbReference type="Pfam" id="PF00724">
    <property type="entry name" value="Oxidored_FMN"/>
    <property type="match status" value="1"/>
</dbReference>
<dbReference type="GO" id="GO:0016491">
    <property type="term" value="F:oxidoreductase activity"/>
    <property type="evidence" value="ECO:0007669"/>
    <property type="project" value="InterPro"/>
</dbReference>
<organism evidence="2 3">
    <name type="scientific">Collybiopsis confluens</name>
    <dbReference type="NCBI Taxonomy" id="2823264"/>
    <lineage>
        <taxon>Eukaryota</taxon>
        <taxon>Fungi</taxon>
        <taxon>Dikarya</taxon>
        <taxon>Basidiomycota</taxon>
        <taxon>Agaricomycotina</taxon>
        <taxon>Agaricomycetes</taxon>
        <taxon>Agaricomycetidae</taxon>
        <taxon>Agaricales</taxon>
        <taxon>Marasmiineae</taxon>
        <taxon>Omphalotaceae</taxon>
        <taxon>Collybiopsis</taxon>
    </lineage>
</organism>
<protein>
    <recommendedName>
        <fullName evidence="1">NADH:flavin oxidoreductase/NADH oxidase N-terminal domain-containing protein</fullName>
    </recommendedName>
</protein>
<dbReference type="OrthoDB" id="276546at2759"/>